<evidence type="ECO:0000256" key="8">
    <source>
        <dbReference type="ARBA" id="ARBA00023054"/>
    </source>
</evidence>
<evidence type="ECO:0000256" key="9">
    <source>
        <dbReference type="ARBA" id="ARBA00023069"/>
    </source>
</evidence>
<keyword evidence="12" id="KW-0966">Cell projection</keyword>
<dbReference type="Gene3D" id="1.10.8.710">
    <property type="match status" value="1"/>
</dbReference>
<dbReference type="Pfam" id="PF12780">
    <property type="entry name" value="AAA_8"/>
    <property type="match status" value="1"/>
</dbReference>
<name>A0AA35TCP0_GEOBA</name>
<keyword evidence="11" id="KW-0206">Cytoskeleton</keyword>
<dbReference type="GO" id="GO:0045505">
    <property type="term" value="F:dynein intermediate chain binding"/>
    <property type="evidence" value="ECO:0007669"/>
    <property type="project" value="InterPro"/>
</dbReference>
<dbReference type="InterPro" id="IPR024317">
    <property type="entry name" value="Dynein_heavy_chain_D4_dom"/>
</dbReference>
<accession>A0AA35TCP0</accession>
<dbReference type="Pfam" id="PF12774">
    <property type="entry name" value="AAA_6"/>
    <property type="match status" value="1"/>
</dbReference>
<dbReference type="InterPro" id="IPR035699">
    <property type="entry name" value="AAA_6"/>
</dbReference>
<evidence type="ECO:0000256" key="1">
    <source>
        <dbReference type="ARBA" id="ARBA00004430"/>
    </source>
</evidence>
<keyword evidence="5" id="KW-0547">Nucleotide-binding</keyword>
<evidence type="ECO:0000256" key="13">
    <source>
        <dbReference type="SAM" id="Coils"/>
    </source>
</evidence>
<dbReference type="PANTHER" id="PTHR45703:SF22">
    <property type="entry name" value="DYNEIN CYTOPLASMIC 2 HEAVY CHAIN 1"/>
    <property type="match status" value="1"/>
</dbReference>
<gene>
    <name evidence="15" type="ORF">GBAR_LOCUS25185</name>
</gene>
<dbReference type="FunFam" id="1.10.8.710:FF:000006">
    <property type="entry name" value="cytoplasmic dynein 2 heavy chain 1"/>
    <property type="match status" value="1"/>
</dbReference>
<dbReference type="Pfam" id="PF22597">
    <property type="entry name" value="DYN_lid"/>
    <property type="match status" value="1"/>
</dbReference>
<evidence type="ECO:0000256" key="5">
    <source>
        <dbReference type="ARBA" id="ARBA00022741"/>
    </source>
</evidence>
<dbReference type="GO" id="GO:0051959">
    <property type="term" value="F:dynein light intermediate chain binding"/>
    <property type="evidence" value="ECO:0007669"/>
    <property type="project" value="InterPro"/>
</dbReference>
<dbReference type="InterPro" id="IPR026983">
    <property type="entry name" value="DHC"/>
</dbReference>
<dbReference type="GO" id="GO:0030286">
    <property type="term" value="C:dynein complex"/>
    <property type="evidence" value="ECO:0007669"/>
    <property type="project" value="UniProtKB-KW"/>
</dbReference>
<proteinExistence type="inferred from homology"/>
<dbReference type="FunFam" id="3.40.50.300:FF:001810">
    <property type="entry name" value="Cytoplasmic dynein 2 heavy chain 1"/>
    <property type="match status" value="1"/>
</dbReference>
<evidence type="ECO:0000256" key="12">
    <source>
        <dbReference type="ARBA" id="ARBA00023273"/>
    </source>
</evidence>
<comment type="caution">
    <text evidence="15">The sequence shown here is derived from an EMBL/GenBank/DDBJ whole genome shotgun (WGS) entry which is preliminary data.</text>
</comment>
<dbReference type="InterPro" id="IPR054354">
    <property type="entry name" value="DYNC2H1-like_lid"/>
</dbReference>
<dbReference type="InterPro" id="IPR003593">
    <property type="entry name" value="AAA+_ATPase"/>
</dbReference>
<evidence type="ECO:0000256" key="4">
    <source>
        <dbReference type="ARBA" id="ARBA00022701"/>
    </source>
</evidence>
<evidence type="ECO:0000256" key="2">
    <source>
        <dbReference type="ARBA" id="ARBA00008887"/>
    </source>
</evidence>
<evidence type="ECO:0000313" key="16">
    <source>
        <dbReference type="Proteomes" id="UP001174909"/>
    </source>
</evidence>
<evidence type="ECO:0000256" key="3">
    <source>
        <dbReference type="ARBA" id="ARBA00022490"/>
    </source>
</evidence>
<keyword evidence="4" id="KW-0493">Microtubule</keyword>
<evidence type="ECO:0000256" key="11">
    <source>
        <dbReference type="ARBA" id="ARBA00023212"/>
    </source>
</evidence>
<comment type="subcellular location">
    <subcellularLocation>
        <location evidence="1">Cytoplasm</location>
        <location evidence="1">Cytoskeleton</location>
        <location evidence="1">Cilium axoneme</location>
    </subcellularLocation>
</comment>
<reference evidence="15" key="1">
    <citation type="submission" date="2023-03" db="EMBL/GenBank/DDBJ databases">
        <authorList>
            <person name="Steffen K."/>
            <person name="Cardenas P."/>
        </authorList>
    </citation>
    <scope>NUCLEOTIDE SEQUENCE</scope>
</reference>
<dbReference type="Pfam" id="PF21264">
    <property type="entry name" value="DYNC2H1_AAA_dom"/>
    <property type="match status" value="1"/>
</dbReference>
<dbReference type="GO" id="GO:0007018">
    <property type="term" value="P:microtubule-based movement"/>
    <property type="evidence" value="ECO:0007669"/>
    <property type="project" value="InterPro"/>
</dbReference>
<dbReference type="GO" id="GO:0005930">
    <property type="term" value="C:axoneme"/>
    <property type="evidence" value="ECO:0007669"/>
    <property type="project" value="UniProtKB-SubCell"/>
</dbReference>
<dbReference type="Gene3D" id="1.20.58.1120">
    <property type="match status" value="1"/>
</dbReference>
<evidence type="ECO:0000256" key="6">
    <source>
        <dbReference type="ARBA" id="ARBA00022840"/>
    </source>
</evidence>
<dbReference type="Proteomes" id="UP001174909">
    <property type="component" value="Unassembled WGS sequence"/>
</dbReference>
<dbReference type="Gene3D" id="3.40.50.300">
    <property type="entry name" value="P-loop containing nucleotide triphosphate hydrolases"/>
    <property type="match status" value="3"/>
</dbReference>
<evidence type="ECO:0000259" key="14">
    <source>
        <dbReference type="SMART" id="SM00382"/>
    </source>
</evidence>
<feature type="coiled-coil region" evidence="13">
    <location>
        <begin position="1328"/>
        <end position="1397"/>
    </location>
</feature>
<keyword evidence="8 13" id="KW-0175">Coiled coil</keyword>
<feature type="domain" description="AAA+ ATPase" evidence="14">
    <location>
        <begin position="714"/>
        <end position="862"/>
    </location>
</feature>
<organism evidence="15 16">
    <name type="scientific">Geodia barretti</name>
    <name type="common">Barrett's horny sponge</name>
    <dbReference type="NCBI Taxonomy" id="519541"/>
    <lineage>
        <taxon>Eukaryota</taxon>
        <taxon>Metazoa</taxon>
        <taxon>Porifera</taxon>
        <taxon>Demospongiae</taxon>
        <taxon>Heteroscleromorpha</taxon>
        <taxon>Tetractinellida</taxon>
        <taxon>Astrophorina</taxon>
        <taxon>Geodiidae</taxon>
        <taxon>Geodia</taxon>
    </lineage>
</organism>
<keyword evidence="3" id="KW-0963">Cytoplasm</keyword>
<keyword evidence="6" id="KW-0067">ATP-binding</keyword>
<keyword evidence="7" id="KW-0243">Dynein</keyword>
<sequence length="1424" mass="159494">MDIYTNADISSDSTQHVLELKLKALILDTIHNIDITRLLIGAGPDLRDHTHWLWQKQLRNYLKDGHAVLRMVDAEFDYTYEYQGNAGKLVHTPLTDKCYLTLTQAMHMGLGGNPYGPAGTGKTESVKALGGLFGRQVLVFNCDEGIDVKSMGRIFIGIIKCGAWGCFDEFNRLEEAVLSAVSMQIQTIQAALRGRSPSCLLLGREVDLNPNSGIFITMNPAGKGYGGRQKLPDNLKQLFRPVAMSRPDNDQIAEVILFSEGFKEAKTIGRKLVAVFNLSREMLSPQQHYDWGLRALKTVLRGAGSLLDSEKKDQHQNRVSSEVEVRVVVQVLRLNTLSKLTFADRQRFDALVRDVFTGVEFRDVEYGALEAALRETSRANNLVVIDRQIHKALELYTQLRQRMGVVIVGPSGSGKTTVWNLLKTALVHMGSSVKHTVLNPKAMPRSQLLGHIDIDTREWTDGVLTFSARGVVKEPSSVHSWIVCDGDIDPEWIESLNSVLDDNRLLTMPSGERIQFGPNVNFLFESHDLSCASPATISRMGMIFMSDEDTNIKALVTGWLQSLPPSPSLSSLEGWIEDYFHQALDWVVRSGDLVVNTTVVGVAMNGLSHLVGVASKAEFACALVRGLGGNLPLPTREKFAKEVFHMTHEIPPDSRRLLDTYYDHETGKLATYQLELPDNLTLSELASSGALPVIRTPDQQRNQDSFQSWLHTNNKHSFIIVGPEGCGKEMLLRHSFSELRSVQVAVIHCSAQTTATHVLQKLAQVCMVISTNTGRVYRPRDCERLILFLKDLNLPKPDKWGTSQLIAFLQQVLTYRGFHDQQLEWVGLEGVQIVGSMNPGSTLGRYPLSSRFTSIVRICSIGYPDHDQLQTVYGTYLHPVLQSSLSSHPVWGNTSRVHTLASSMVHVYEQVRKAFTADVHSHYVFTPRDLTHWVLGLLRYPLQNDSTSTPLFLLHMWAYEARRIFSDRLVGDKAHDKFENILSSVLQTDWSVDLASTPEANDSFYVTWGHSPSTADLSLSFGRKLGRLACADMEEMVAKAIISYGREHIELDIFLFREVLEHMARVDRVLTSPGGSLLLSGQSGVGRRTAVRLVAHMHQLQITTPHISRSYTLKTFKNDLKSVMQVAGVEGREVVYLLEDHQVLESTYLELVNSLLSSGEVPGLFSPEELESLLSPLRDAMSEEGYRGTLLSYFAHRVRTNLHVVLIMDSKADDFTVHCKANPAFYTRCAFQSMEGWSSQSMQRIPRLFLQNVVGMKLLRQAEVAQRPITGGEDLVKTFLKIHQSCLPSGGTPRRYIAFLKTYKSVYSKHKEIIGKKQTRLRAGVSKLNEATSLVDQLKRKAAKQRTLLAEKQEGADAALQEITVSMQSATDQKRKMEDLTQQMSQERIKLEKRKKAIDIELSEIEPLVREAKQAVGNIKQETL</sequence>
<dbReference type="FunFam" id="1.20.920.30:FF:000006">
    <property type="entry name" value="Cytoplasmic dynein 2 heavy chain 1"/>
    <property type="match status" value="1"/>
</dbReference>
<protein>
    <submittedName>
        <fullName evidence="15">Cytoplasmic dynein 2 heavy chain 1</fullName>
    </submittedName>
</protein>
<dbReference type="PANTHER" id="PTHR45703">
    <property type="entry name" value="DYNEIN HEAVY CHAIN"/>
    <property type="match status" value="1"/>
</dbReference>
<dbReference type="GO" id="GO:0005524">
    <property type="term" value="F:ATP binding"/>
    <property type="evidence" value="ECO:0007669"/>
    <property type="project" value="UniProtKB-KW"/>
</dbReference>
<evidence type="ECO:0000313" key="15">
    <source>
        <dbReference type="EMBL" id="CAI8045538.1"/>
    </source>
</evidence>
<dbReference type="SMART" id="SM00382">
    <property type="entry name" value="AAA"/>
    <property type="match status" value="2"/>
</dbReference>
<dbReference type="Gene3D" id="1.10.287.2610">
    <property type="match status" value="1"/>
</dbReference>
<dbReference type="GO" id="GO:0005874">
    <property type="term" value="C:microtubule"/>
    <property type="evidence" value="ECO:0007669"/>
    <property type="project" value="UniProtKB-KW"/>
</dbReference>
<comment type="similarity">
    <text evidence="2">Belongs to the dynein heavy chain family.</text>
</comment>
<keyword evidence="10" id="KW-0505">Motor protein</keyword>
<dbReference type="FunFam" id="3.40.50.300:FF:000071">
    <property type="entry name" value="Cytoplasmic dynein heavy chain 1"/>
    <property type="match status" value="1"/>
</dbReference>
<dbReference type="InterPro" id="IPR027417">
    <property type="entry name" value="P-loop_NTPase"/>
</dbReference>
<feature type="domain" description="AAA+ ATPase" evidence="14">
    <location>
        <begin position="111"/>
        <end position="257"/>
    </location>
</feature>
<dbReference type="InterPro" id="IPR049400">
    <property type="entry name" value="DYNC2H1_AAA_dom"/>
</dbReference>
<dbReference type="EMBL" id="CASHTH010003477">
    <property type="protein sequence ID" value="CAI8045538.1"/>
    <property type="molecule type" value="Genomic_DNA"/>
</dbReference>
<dbReference type="FunFam" id="3.40.50.300:FF:000706">
    <property type="entry name" value="Cytoplasmic dynein 2 heavy chain 1"/>
    <property type="match status" value="1"/>
</dbReference>
<keyword evidence="9" id="KW-0969">Cilium</keyword>
<evidence type="ECO:0000256" key="10">
    <source>
        <dbReference type="ARBA" id="ARBA00023175"/>
    </source>
</evidence>
<dbReference type="InterPro" id="IPR043157">
    <property type="entry name" value="Dynein_AAA1S"/>
</dbReference>
<keyword evidence="16" id="KW-1185">Reference proteome</keyword>
<dbReference type="Pfam" id="PF12775">
    <property type="entry name" value="AAA_7"/>
    <property type="match status" value="1"/>
</dbReference>
<dbReference type="Gene3D" id="1.20.920.30">
    <property type="match status" value="1"/>
</dbReference>
<dbReference type="SUPFAM" id="SSF52540">
    <property type="entry name" value="P-loop containing nucleoside triphosphate hydrolases"/>
    <property type="match status" value="4"/>
</dbReference>
<evidence type="ECO:0000256" key="7">
    <source>
        <dbReference type="ARBA" id="ARBA00023017"/>
    </source>
</evidence>